<dbReference type="PIRSF" id="PIRSF010244">
    <property type="entry name" value="UCP010244_imp"/>
    <property type="match status" value="1"/>
</dbReference>
<dbReference type="Pfam" id="PF06863">
    <property type="entry name" value="DUF1254"/>
    <property type="match status" value="1"/>
</dbReference>
<dbReference type="STRING" id="665467.SAMN02982931_02386"/>
<proteinExistence type="predicted"/>
<evidence type="ECO:0000259" key="2">
    <source>
        <dbReference type="Pfam" id="PF06863"/>
    </source>
</evidence>
<feature type="domain" description="DUF1254" evidence="2">
    <location>
        <begin position="66"/>
        <end position="173"/>
    </location>
</feature>
<evidence type="ECO:0000256" key="1">
    <source>
        <dbReference type="SAM" id="Phobius"/>
    </source>
</evidence>
<dbReference type="OrthoDB" id="1346484at2"/>
<dbReference type="InterPro" id="IPR010679">
    <property type="entry name" value="DUF1254"/>
</dbReference>
<evidence type="ECO:0000313" key="3">
    <source>
        <dbReference type="EMBL" id="SDB31281.1"/>
    </source>
</evidence>
<dbReference type="Proteomes" id="UP000199071">
    <property type="component" value="Unassembled WGS sequence"/>
</dbReference>
<reference evidence="3 4" key="1">
    <citation type="submission" date="2016-10" db="EMBL/GenBank/DDBJ databases">
        <authorList>
            <person name="de Groot N.N."/>
        </authorList>
    </citation>
    <scope>NUCLEOTIDE SEQUENCE [LARGE SCALE GENOMIC DNA]</scope>
    <source>
        <strain evidence="3 4">ATCC 35022</strain>
    </source>
</reference>
<feature type="transmembrane region" description="Helical" evidence="1">
    <location>
        <begin position="6"/>
        <end position="30"/>
    </location>
</feature>
<name>A0A1G6CEP7_9HYPH</name>
<dbReference type="InterPro" id="IPR014456">
    <property type="entry name" value="UCP010244_IM"/>
</dbReference>
<sequence>MNRTLLYVIGGLMLAGIIHITSVLMVPLFATADAWSQMRQFGRDGAFHVLPQARPGAEPLDGLDPRMLYSVCRFSLADGPLQISAALPDSFWSIAVFDRRGRNAYSLNDRAAERSELDLVIITPVQMAQLRQDPPEALETAIVVELPLDTGFALIRVFVSDDTMLPRARAALDSAECSNAI</sequence>
<dbReference type="EMBL" id="FMXQ01000004">
    <property type="protein sequence ID" value="SDB31281.1"/>
    <property type="molecule type" value="Genomic_DNA"/>
</dbReference>
<evidence type="ECO:0000313" key="4">
    <source>
        <dbReference type="Proteomes" id="UP000199071"/>
    </source>
</evidence>
<keyword evidence="1" id="KW-0472">Membrane</keyword>
<organism evidence="3 4">
    <name type="scientific">Bauldia litoralis</name>
    <dbReference type="NCBI Taxonomy" id="665467"/>
    <lineage>
        <taxon>Bacteria</taxon>
        <taxon>Pseudomonadati</taxon>
        <taxon>Pseudomonadota</taxon>
        <taxon>Alphaproteobacteria</taxon>
        <taxon>Hyphomicrobiales</taxon>
        <taxon>Kaistiaceae</taxon>
        <taxon>Bauldia</taxon>
    </lineage>
</organism>
<keyword evidence="1" id="KW-1133">Transmembrane helix</keyword>
<accession>A0A1G6CEP7</accession>
<protein>
    <submittedName>
        <fullName evidence="3">Uncharacterized membrane protein</fullName>
    </submittedName>
</protein>
<keyword evidence="1" id="KW-0812">Transmembrane</keyword>
<dbReference type="AlphaFoldDB" id="A0A1G6CEP7"/>
<dbReference type="SUPFAM" id="SSF160935">
    <property type="entry name" value="VPA0735-like"/>
    <property type="match status" value="1"/>
</dbReference>
<dbReference type="RefSeq" id="WP_090876642.1">
    <property type="nucleotide sequence ID" value="NZ_FMXQ01000004.1"/>
</dbReference>
<keyword evidence="4" id="KW-1185">Reference proteome</keyword>
<gene>
    <name evidence="3" type="ORF">SAMN02982931_02386</name>
</gene>